<dbReference type="GO" id="GO:0008270">
    <property type="term" value="F:zinc ion binding"/>
    <property type="evidence" value="ECO:0007669"/>
    <property type="project" value="UniProtKB-KW"/>
</dbReference>
<evidence type="ECO:0000256" key="2">
    <source>
        <dbReference type="ARBA" id="ARBA00022771"/>
    </source>
</evidence>
<dbReference type="PROSITE" id="PS50865">
    <property type="entry name" value="ZF_MYND_2"/>
    <property type="match status" value="1"/>
</dbReference>
<feature type="domain" description="MYND-type" evidence="5">
    <location>
        <begin position="47"/>
        <end position="87"/>
    </location>
</feature>
<protein>
    <submittedName>
        <fullName evidence="6">Zinc finger MYND domain-containing protein 15</fullName>
    </submittedName>
</protein>
<dbReference type="Gene3D" id="6.10.140.2220">
    <property type="match status" value="1"/>
</dbReference>
<evidence type="ECO:0000259" key="5">
    <source>
        <dbReference type="PROSITE" id="PS50865"/>
    </source>
</evidence>
<name>A0A8H6YHZ6_9AGAR</name>
<evidence type="ECO:0000313" key="7">
    <source>
        <dbReference type="Proteomes" id="UP000620124"/>
    </source>
</evidence>
<keyword evidence="7" id="KW-1185">Reference proteome</keyword>
<dbReference type="InterPro" id="IPR046824">
    <property type="entry name" value="Mss51-like_C"/>
</dbReference>
<dbReference type="PANTHER" id="PTHR47570:SF1">
    <property type="entry name" value="ZINC ION BINDING PROTEIN"/>
    <property type="match status" value="1"/>
</dbReference>
<reference evidence="6" key="1">
    <citation type="submission" date="2020-05" db="EMBL/GenBank/DDBJ databases">
        <title>Mycena genomes resolve the evolution of fungal bioluminescence.</title>
        <authorList>
            <person name="Tsai I.J."/>
        </authorList>
    </citation>
    <scope>NUCLEOTIDE SEQUENCE</scope>
    <source>
        <strain evidence="6">CCC161011</strain>
    </source>
</reference>
<accession>A0A8H6YHZ6</accession>
<keyword evidence="3" id="KW-0862">Zinc</keyword>
<evidence type="ECO:0000256" key="1">
    <source>
        <dbReference type="ARBA" id="ARBA00022723"/>
    </source>
</evidence>
<evidence type="ECO:0000256" key="3">
    <source>
        <dbReference type="ARBA" id="ARBA00022833"/>
    </source>
</evidence>
<dbReference type="InterPro" id="IPR002893">
    <property type="entry name" value="Znf_MYND"/>
</dbReference>
<proteinExistence type="predicted"/>
<dbReference type="Pfam" id="PF20179">
    <property type="entry name" value="MSS51_C"/>
    <property type="match status" value="1"/>
</dbReference>
<dbReference type="SUPFAM" id="SSF144232">
    <property type="entry name" value="HIT/MYND zinc finger-like"/>
    <property type="match status" value="1"/>
</dbReference>
<dbReference type="EMBL" id="JACAZI010000005">
    <property type="protein sequence ID" value="KAF7360128.1"/>
    <property type="molecule type" value="Genomic_DNA"/>
</dbReference>
<dbReference type="AlphaFoldDB" id="A0A8H6YHZ6"/>
<sequence length="479" mass="53647">MYGGRDPKVMAAQLETSHKIMRKEWDRIKQDSSLRFDLASAPNRCGITFCGKPVEEGKIKVCSACKMAVYCSPQCAKLGWWSHKINCAALKRDGENILRFKTILKQFPWTDIGYDSHGDFQDQIVLLSFSLLGTSRAKVGYWAMNVRGDAQLASAEAFDAPWRLLSEDEGWRLPKAQIPSLKLHDSDAARPSFPPTFKETWNGYYQWRGLPMTSPAAILLQWPMTVYACLKELGFEPCFPVSEPRRKLKVFYVGARDEITFIPLFGELALNFPNTDLDLVMFGPSVRVAVERAIARGDTRSLRPCVFEYTAPSACGGGTVRVFLDFDPAQEYYRPSRDPTEHPDAIIALNAGLGSYISWHHVILLSSEFGIPFAVTDYAQGSLAQVRMDAMEQALTLTLPRPKTTEQIGYQATLKKVVQEVQIVDVEATCTALRRDRPVKFNQFMQPNCKISAGCFAPSANNAYIQVITPGRRGKKADT</sequence>
<gene>
    <name evidence="6" type="ORF">MVEN_00741200</name>
</gene>
<keyword evidence="2 4" id="KW-0863">Zinc-finger</keyword>
<organism evidence="6 7">
    <name type="scientific">Mycena venus</name>
    <dbReference type="NCBI Taxonomy" id="2733690"/>
    <lineage>
        <taxon>Eukaryota</taxon>
        <taxon>Fungi</taxon>
        <taxon>Dikarya</taxon>
        <taxon>Basidiomycota</taxon>
        <taxon>Agaricomycotina</taxon>
        <taxon>Agaricomycetes</taxon>
        <taxon>Agaricomycetidae</taxon>
        <taxon>Agaricales</taxon>
        <taxon>Marasmiineae</taxon>
        <taxon>Mycenaceae</taxon>
        <taxon>Mycena</taxon>
    </lineage>
</organism>
<dbReference type="PANTHER" id="PTHR47570">
    <property type="entry name" value="ZINC ION BINDING PROTEIN"/>
    <property type="match status" value="1"/>
</dbReference>
<evidence type="ECO:0000313" key="6">
    <source>
        <dbReference type="EMBL" id="KAF7360128.1"/>
    </source>
</evidence>
<comment type="caution">
    <text evidence="6">The sequence shown here is derived from an EMBL/GenBank/DDBJ whole genome shotgun (WGS) entry which is preliminary data.</text>
</comment>
<dbReference type="Proteomes" id="UP000620124">
    <property type="component" value="Unassembled WGS sequence"/>
</dbReference>
<dbReference type="Pfam" id="PF01753">
    <property type="entry name" value="zf-MYND"/>
    <property type="match status" value="1"/>
</dbReference>
<dbReference type="OrthoDB" id="432970at2759"/>
<keyword evidence="1" id="KW-0479">Metal-binding</keyword>
<evidence type="ECO:0000256" key="4">
    <source>
        <dbReference type="PROSITE-ProRule" id="PRU00134"/>
    </source>
</evidence>